<organism evidence="1">
    <name type="scientific">marine metagenome</name>
    <dbReference type="NCBI Taxonomy" id="408172"/>
    <lineage>
        <taxon>unclassified sequences</taxon>
        <taxon>metagenomes</taxon>
        <taxon>ecological metagenomes</taxon>
    </lineage>
</organism>
<reference evidence="1" key="1">
    <citation type="submission" date="2018-05" db="EMBL/GenBank/DDBJ databases">
        <authorList>
            <person name="Lanie J.A."/>
            <person name="Ng W.-L."/>
            <person name="Kazmierczak K.M."/>
            <person name="Andrzejewski T.M."/>
            <person name="Davidsen T.M."/>
            <person name="Wayne K.J."/>
            <person name="Tettelin H."/>
            <person name="Glass J.I."/>
            <person name="Rusch D."/>
            <person name="Podicherti R."/>
            <person name="Tsui H.-C.T."/>
            <person name="Winkler M.E."/>
        </authorList>
    </citation>
    <scope>NUCLEOTIDE SEQUENCE</scope>
</reference>
<proteinExistence type="predicted"/>
<evidence type="ECO:0000313" key="1">
    <source>
        <dbReference type="EMBL" id="SVD59671.1"/>
    </source>
</evidence>
<gene>
    <name evidence="1" type="ORF">METZ01_LOCUS412525</name>
</gene>
<dbReference type="AlphaFoldDB" id="A0A382WNN1"/>
<dbReference type="EMBL" id="UINC01160820">
    <property type="protein sequence ID" value="SVD59671.1"/>
    <property type="molecule type" value="Genomic_DNA"/>
</dbReference>
<protein>
    <submittedName>
        <fullName evidence="1">Uncharacterized protein</fullName>
    </submittedName>
</protein>
<sequence length="46" mass="5376">MNVRGIISSLFNYIIPRFGGKCQEFIQTFFHAATISMNRERSFLFS</sequence>
<feature type="non-terminal residue" evidence="1">
    <location>
        <position position="46"/>
    </location>
</feature>
<accession>A0A382WNN1</accession>
<name>A0A382WNN1_9ZZZZ</name>